<gene>
    <name evidence="1" type="ORF">SAMN05216258_10526</name>
</gene>
<name>A0A1I3G9J1_9RHOB</name>
<evidence type="ECO:0000313" key="2">
    <source>
        <dbReference type="Proteomes" id="UP000199377"/>
    </source>
</evidence>
<accession>A0A1I3G9J1</accession>
<dbReference type="Pfam" id="PF06041">
    <property type="entry name" value="DUF924"/>
    <property type="match status" value="1"/>
</dbReference>
<dbReference type="AlphaFoldDB" id="A0A1I3G9J1"/>
<dbReference type="InterPro" id="IPR010323">
    <property type="entry name" value="DUF924"/>
</dbReference>
<sequence>MTPTPAQVLDFWFEELGPSGWFGGGPAVDDAIRARFARTWRAARGGAFESWQATPEGTLALLLVLDQFPRNMHRGSALAFATDPRGLRTARRALARGQDLAVPEEARRFFYLPFCHSERMPDQDLSVGLFVRRLGVKDRRVNRAHALAHRAVIERFGRFPFRNAALGRESTPGEAAWLEDVGYMGEVRRFGG</sequence>
<reference evidence="1 2" key="1">
    <citation type="submission" date="2016-10" db="EMBL/GenBank/DDBJ databases">
        <authorList>
            <person name="de Groot N.N."/>
        </authorList>
    </citation>
    <scope>NUCLEOTIDE SEQUENCE [LARGE SCALE GENOMIC DNA]</scope>
    <source>
        <strain evidence="1 2">CGMCC 1.11030</strain>
    </source>
</reference>
<dbReference type="EMBL" id="FOQH01000005">
    <property type="protein sequence ID" value="SFI19861.1"/>
    <property type="molecule type" value="Genomic_DNA"/>
</dbReference>
<dbReference type="Proteomes" id="UP000199377">
    <property type="component" value="Unassembled WGS sequence"/>
</dbReference>
<dbReference type="InterPro" id="IPR011990">
    <property type="entry name" value="TPR-like_helical_dom_sf"/>
</dbReference>
<evidence type="ECO:0000313" key="1">
    <source>
        <dbReference type="EMBL" id="SFI19861.1"/>
    </source>
</evidence>
<dbReference type="STRING" id="1114924.SAMN05216258_10526"/>
<dbReference type="SUPFAM" id="SSF48452">
    <property type="entry name" value="TPR-like"/>
    <property type="match status" value="1"/>
</dbReference>
<dbReference type="OrthoDB" id="7593450at2"/>
<protein>
    <submittedName>
        <fullName evidence="1">Uncharacterized conserved protein, DUF924 family</fullName>
    </submittedName>
</protein>
<proteinExistence type="predicted"/>
<dbReference type="RefSeq" id="WP_092859882.1">
    <property type="nucleotide sequence ID" value="NZ_FOQH01000005.1"/>
</dbReference>
<organism evidence="1 2">
    <name type="scientific">Albimonas pacifica</name>
    <dbReference type="NCBI Taxonomy" id="1114924"/>
    <lineage>
        <taxon>Bacteria</taxon>
        <taxon>Pseudomonadati</taxon>
        <taxon>Pseudomonadota</taxon>
        <taxon>Alphaproteobacteria</taxon>
        <taxon>Rhodobacterales</taxon>
        <taxon>Paracoccaceae</taxon>
        <taxon>Albimonas</taxon>
    </lineage>
</organism>
<dbReference type="Gene3D" id="1.20.58.320">
    <property type="entry name" value="TPR-like"/>
    <property type="match status" value="1"/>
</dbReference>
<dbReference type="Gene3D" id="1.25.40.10">
    <property type="entry name" value="Tetratricopeptide repeat domain"/>
    <property type="match status" value="1"/>
</dbReference>
<keyword evidence="2" id="KW-1185">Reference proteome</keyword>